<reference evidence="1" key="1">
    <citation type="journal article" date="2019" name="Viruses">
        <title>Faecal Virome Analysis of Wild Animals from Brazil.</title>
        <authorList>
            <person name="Duarte M.A."/>
            <person name="Silva J.M.F."/>
            <person name="Brito C.R."/>
            <person name="Teixeira D.S."/>
            <person name="Melo F.L."/>
            <person name="Ribeiro B.M."/>
            <person name="Nagata T."/>
            <person name="Campos F.S."/>
        </authorList>
    </citation>
    <scope>NUCLEOTIDE SEQUENCE</scope>
    <source>
        <strain evidence="1">BR_DF13</strain>
    </source>
</reference>
<proteinExistence type="predicted"/>
<protein>
    <submittedName>
        <fullName evidence="1">Capsid protein</fullName>
    </submittedName>
</protein>
<keyword evidence="2" id="KW-1185">Reference proteome</keyword>
<organism evidence="1 2">
    <name type="scientific">Avian associated porprismacovirus</name>
    <dbReference type="NCBI Taxonomy" id="2604336"/>
    <lineage>
        <taxon>Viruses</taxon>
        <taxon>Monodnaviria</taxon>
        <taxon>Shotokuvirae</taxon>
        <taxon>Cressdnaviricota</taxon>
        <taxon>Arfiviricetes</taxon>
        <taxon>Cremevirales</taxon>
        <taxon>Smacoviridae</taxon>
        <taxon>Porprismacovirus</taxon>
        <taxon>Porprismacovirus avias1</taxon>
    </lineage>
</organism>
<gene>
    <name evidence="1" type="ORF">AAP_cap</name>
</gene>
<evidence type="ECO:0000313" key="1">
    <source>
        <dbReference type="EMBL" id="QEJ80812.1"/>
    </source>
</evidence>
<dbReference type="Pfam" id="PF23784">
    <property type="entry name" value="Smaco_capsid"/>
    <property type="match status" value="1"/>
</dbReference>
<evidence type="ECO:0000313" key="2">
    <source>
        <dbReference type="Proteomes" id="UP000678153"/>
    </source>
</evidence>
<dbReference type="Proteomes" id="UP000678153">
    <property type="component" value="Segment"/>
</dbReference>
<dbReference type="InterPro" id="IPR057000">
    <property type="entry name" value="Smaco_capsid"/>
</dbReference>
<sequence length="357" mass="38884">MATNYAHASYSEIYDFSTQSGKTTVMGIHTPQSKGALDADSVTPMSMLFGFFNQFRKFRYKGCRVTLVPAAQLPADPLQVGVEAGQAVIDPRDMLNPILFHGCHGESLQKALDSIYNKENDFSSNSVDAKIGSNDDFTALEYYSALTDNTWRKFGIQSPARLPFMSPRVWKTGTVNPFANDFGKLGGYDVFNAIDTQLKAAGQSGISSLGVVHDGVLFSPPLEFQVNSTPDAGSDIAYGINQFVSAGTMPLGWLPTTTFLDESSTPTSGASLFPRRVLEIPKVFMGILVFPPSYRQELYFRMNITHYFEFKDFRGISMGTGVGQPPVHDDLPSVSTAKSTSLEVEGLELVPTAMGVA</sequence>
<accession>A0A5C0PVG6</accession>
<name>A0A5C0PVG6_9VIRU</name>
<dbReference type="EMBL" id="MN175615">
    <property type="protein sequence ID" value="QEJ80812.1"/>
    <property type="molecule type" value="Genomic_DNA"/>
</dbReference>